<name>A0A5N5SWK1_9CRUS</name>
<keyword evidence="2" id="KW-1185">Reference proteome</keyword>
<comment type="caution">
    <text evidence="1">The sequence shown here is derived from an EMBL/GenBank/DDBJ whole genome shotgun (WGS) entry which is preliminary data.</text>
</comment>
<protein>
    <submittedName>
        <fullName evidence="1">Uncharacterized protein</fullName>
    </submittedName>
</protein>
<dbReference type="Proteomes" id="UP000326759">
    <property type="component" value="Unassembled WGS sequence"/>
</dbReference>
<reference evidence="1 2" key="1">
    <citation type="journal article" date="2019" name="PLoS Biol.">
        <title>Sex chromosomes control vertical transmission of feminizing Wolbachia symbionts in an isopod.</title>
        <authorList>
            <person name="Becking T."/>
            <person name="Chebbi M.A."/>
            <person name="Giraud I."/>
            <person name="Moumen B."/>
            <person name="Laverre T."/>
            <person name="Caubet Y."/>
            <person name="Peccoud J."/>
            <person name="Gilbert C."/>
            <person name="Cordaux R."/>
        </authorList>
    </citation>
    <scope>NUCLEOTIDE SEQUENCE [LARGE SCALE GENOMIC DNA]</scope>
    <source>
        <strain evidence="1">ANa2</strain>
        <tissue evidence="1">Whole body excluding digestive tract and cuticle</tissue>
    </source>
</reference>
<gene>
    <name evidence="1" type="ORF">Anas_06361</name>
</gene>
<proteinExistence type="predicted"/>
<sequence>MSIGPKRVC</sequence>
<dbReference type="EMBL" id="SEYY01019156">
    <property type="protein sequence ID" value="KAB7498581.1"/>
    <property type="molecule type" value="Genomic_DNA"/>
</dbReference>
<organism evidence="1 2">
    <name type="scientific">Armadillidium nasatum</name>
    <dbReference type="NCBI Taxonomy" id="96803"/>
    <lineage>
        <taxon>Eukaryota</taxon>
        <taxon>Metazoa</taxon>
        <taxon>Ecdysozoa</taxon>
        <taxon>Arthropoda</taxon>
        <taxon>Crustacea</taxon>
        <taxon>Multicrustacea</taxon>
        <taxon>Malacostraca</taxon>
        <taxon>Eumalacostraca</taxon>
        <taxon>Peracarida</taxon>
        <taxon>Isopoda</taxon>
        <taxon>Oniscidea</taxon>
        <taxon>Crinocheta</taxon>
        <taxon>Armadillidiidae</taxon>
        <taxon>Armadillidium</taxon>
    </lineage>
</organism>
<evidence type="ECO:0000313" key="2">
    <source>
        <dbReference type="Proteomes" id="UP000326759"/>
    </source>
</evidence>
<accession>A0A5N5SWK1</accession>
<feature type="non-terminal residue" evidence="1">
    <location>
        <position position="9"/>
    </location>
</feature>
<evidence type="ECO:0000313" key="1">
    <source>
        <dbReference type="EMBL" id="KAB7498581.1"/>
    </source>
</evidence>